<sequence length="128" mass="15110">MKEIISEEVSHKTEKFVTEDCIQEFYEKRSITDFTARRSRVLDRYLRRNALSKINEEVDQVTLYTYKVQSTITSRMATTMIQSKLVNNSPQPQNVMFDVQIPKGAFISNFSMEYPKRTMLNLKDEIQK</sequence>
<proteinExistence type="predicted"/>
<evidence type="ECO:0000259" key="1">
    <source>
        <dbReference type="PROSITE" id="PS51468"/>
    </source>
</evidence>
<dbReference type="Pfam" id="PF08487">
    <property type="entry name" value="VIT"/>
    <property type="match status" value="1"/>
</dbReference>
<keyword evidence="3" id="KW-1185">Reference proteome</keyword>
<accession>A0ABQ9V8J6</accession>
<feature type="domain" description="VIT" evidence="1">
    <location>
        <begin position="47"/>
        <end position="128"/>
    </location>
</feature>
<evidence type="ECO:0000313" key="2">
    <source>
        <dbReference type="EMBL" id="KAK2105520.1"/>
    </source>
</evidence>
<dbReference type="PANTHER" id="PTHR10338">
    <property type="entry name" value="INTER-ALPHA-TRYPSIN INHIBITOR HEAVY CHAIN FAMILY MEMBER"/>
    <property type="match status" value="1"/>
</dbReference>
<evidence type="ECO:0000313" key="3">
    <source>
        <dbReference type="Proteomes" id="UP001266305"/>
    </source>
</evidence>
<protein>
    <recommendedName>
        <fullName evidence="1">VIT domain-containing protein</fullName>
    </recommendedName>
</protein>
<dbReference type="EMBL" id="JASSZA010000007">
    <property type="protein sequence ID" value="KAK2105520.1"/>
    <property type="molecule type" value="Genomic_DNA"/>
</dbReference>
<dbReference type="InterPro" id="IPR050934">
    <property type="entry name" value="ITIH"/>
</dbReference>
<gene>
    <name evidence="2" type="ORF">P7K49_015034</name>
</gene>
<comment type="caution">
    <text evidence="2">The sequence shown here is derived from an EMBL/GenBank/DDBJ whole genome shotgun (WGS) entry which is preliminary data.</text>
</comment>
<name>A0ABQ9V8J6_SAGOE</name>
<dbReference type="PANTHER" id="PTHR10338:SF14">
    <property type="entry name" value="INTER-ALPHA-TRYPSIN INHIBITOR HEAVY CHAIN H2"/>
    <property type="match status" value="1"/>
</dbReference>
<dbReference type="InterPro" id="IPR013694">
    <property type="entry name" value="VIT"/>
</dbReference>
<organism evidence="2 3">
    <name type="scientific">Saguinus oedipus</name>
    <name type="common">Cotton-top tamarin</name>
    <name type="synonym">Oedipomidas oedipus</name>
    <dbReference type="NCBI Taxonomy" id="9490"/>
    <lineage>
        <taxon>Eukaryota</taxon>
        <taxon>Metazoa</taxon>
        <taxon>Chordata</taxon>
        <taxon>Craniata</taxon>
        <taxon>Vertebrata</taxon>
        <taxon>Euteleostomi</taxon>
        <taxon>Mammalia</taxon>
        <taxon>Eutheria</taxon>
        <taxon>Euarchontoglires</taxon>
        <taxon>Primates</taxon>
        <taxon>Haplorrhini</taxon>
        <taxon>Platyrrhini</taxon>
        <taxon>Cebidae</taxon>
        <taxon>Callitrichinae</taxon>
        <taxon>Saguinus</taxon>
    </lineage>
</organism>
<reference evidence="2 3" key="1">
    <citation type="submission" date="2023-05" db="EMBL/GenBank/DDBJ databases">
        <title>B98-5 Cell Line De Novo Hybrid Assembly: An Optical Mapping Approach.</title>
        <authorList>
            <person name="Kananen K."/>
            <person name="Auerbach J.A."/>
            <person name="Kautto E."/>
            <person name="Blachly J.S."/>
        </authorList>
    </citation>
    <scope>NUCLEOTIDE SEQUENCE [LARGE SCALE GENOMIC DNA]</scope>
    <source>
        <strain evidence="2">B95-8</strain>
        <tissue evidence="2">Cell line</tissue>
    </source>
</reference>
<dbReference type="PROSITE" id="PS51468">
    <property type="entry name" value="VIT"/>
    <property type="match status" value="1"/>
</dbReference>
<dbReference type="SMART" id="SM00609">
    <property type="entry name" value="VIT"/>
    <property type="match status" value="1"/>
</dbReference>
<dbReference type="Proteomes" id="UP001266305">
    <property type="component" value="Unassembled WGS sequence"/>
</dbReference>